<protein>
    <submittedName>
        <fullName evidence="1">Uncharacterized protein</fullName>
    </submittedName>
</protein>
<gene>
    <name evidence="1" type="ORF">BO95DRAFT_429266</name>
</gene>
<name>A0ACD1GHA9_9EURO</name>
<organism evidence="1 2">
    <name type="scientific">Aspergillus brunneoviolaceus CBS 621.78</name>
    <dbReference type="NCBI Taxonomy" id="1450534"/>
    <lineage>
        <taxon>Eukaryota</taxon>
        <taxon>Fungi</taxon>
        <taxon>Dikarya</taxon>
        <taxon>Ascomycota</taxon>
        <taxon>Pezizomycotina</taxon>
        <taxon>Eurotiomycetes</taxon>
        <taxon>Eurotiomycetidae</taxon>
        <taxon>Eurotiales</taxon>
        <taxon>Aspergillaceae</taxon>
        <taxon>Aspergillus</taxon>
        <taxon>Aspergillus subgen. Circumdati</taxon>
    </lineage>
</organism>
<dbReference type="Proteomes" id="UP000249057">
    <property type="component" value="Unassembled WGS sequence"/>
</dbReference>
<sequence length="105" mass="11687">MSYIDDRPPLPPPQVGPSLIVNHNGFSPLVVHSPQQVQETEYYFKTSLPTLLRDCTPSRPLFITSNMKFPTVFFISGLAVGFLAAPFPSTDTRMPVNIPGRDRVL</sequence>
<evidence type="ECO:0000313" key="2">
    <source>
        <dbReference type="Proteomes" id="UP000249057"/>
    </source>
</evidence>
<reference evidence="1" key="1">
    <citation type="submission" date="2018-02" db="EMBL/GenBank/DDBJ databases">
        <title>The genomes of Aspergillus section Nigri reveals drivers in fungal speciation.</title>
        <authorList>
            <consortium name="DOE Joint Genome Institute"/>
            <person name="Vesth T.C."/>
            <person name="Nybo J."/>
            <person name="Theobald S."/>
            <person name="Brandl J."/>
            <person name="Frisvad J.C."/>
            <person name="Nielsen K.F."/>
            <person name="Lyhne E.K."/>
            <person name="Kogle M.E."/>
            <person name="Kuo A."/>
            <person name="Riley R."/>
            <person name="Clum A."/>
            <person name="Nolan M."/>
            <person name="Lipzen A."/>
            <person name="Salamov A."/>
            <person name="Henrissat B."/>
            <person name="Wiebenga A."/>
            <person name="De vries R.P."/>
            <person name="Grigoriev I.V."/>
            <person name="Mortensen U.H."/>
            <person name="Andersen M.R."/>
            <person name="Baker S.E."/>
        </authorList>
    </citation>
    <scope>NUCLEOTIDE SEQUENCE</scope>
    <source>
        <strain evidence="1">CBS 621.78</strain>
    </source>
</reference>
<dbReference type="EMBL" id="KZ825322">
    <property type="protein sequence ID" value="RAH48669.1"/>
    <property type="molecule type" value="Genomic_DNA"/>
</dbReference>
<keyword evidence="2" id="KW-1185">Reference proteome</keyword>
<evidence type="ECO:0000313" key="1">
    <source>
        <dbReference type="EMBL" id="RAH48669.1"/>
    </source>
</evidence>
<accession>A0ACD1GHA9</accession>
<proteinExistence type="predicted"/>